<accession>A0A9N8HMK3</accession>
<feature type="domain" description="HMG box" evidence="4">
    <location>
        <begin position="124"/>
        <end position="192"/>
    </location>
</feature>
<dbReference type="InterPro" id="IPR009071">
    <property type="entry name" value="HMG_box_dom"/>
</dbReference>
<dbReference type="EMBL" id="CAICTM010000751">
    <property type="protein sequence ID" value="CAB9515983.1"/>
    <property type="molecule type" value="Genomic_DNA"/>
</dbReference>
<dbReference type="Gene3D" id="1.10.30.10">
    <property type="entry name" value="High mobility group box domain"/>
    <property type="match status" value="2"/>
</dbReference>
<dbReference type="PANTHER" id="PTHR48112">
    <property type="entry name" value="HIGH MOBILITY GROUP PROTEIN DSP1"/>
    <property type="match status" value="1"/>
</dbReference>
<proteinExistence type="predicted"/>
<feature type="compositionally biased region" description="Basic residues" evidence="3">
    <location>
        <begin position="10"/>
        <end position="28"/>
    </location>
</feature>
<feature type="compositionally biased region" description="Low complexity" evidence="3">
    <location>
        <begin position="252"/>
        <end position="270"/>
    </location>
</feature>
<sequence length="388" mass="42922">MHKGLTALGNRRKMKTKKKDVKKAMKYKKAPDAPKRFKSAFIIFSAEKHKEIKKDLLDEGKAVKTTDIAKMVSEAWKKLDPDARKDWDDKADRDKQRYEAEKAMYKGPWKIPSNKRKTKDPSAPKRPMSAFLAYSNSRRAELKRSNPKATNADLSRMLSKTWKELPPTERAVYMAEERELREQYKTKMSDWRTKVAEEKKVEREEREVAAMQAAEAGQTHQGMDPDAVTPNRGPVDSKWVGSMQQQHHEDVPNQQFQQQGQPNPQQQQVPESHPHVNEMAPPGMFANPYFPAAAFGGAGQAALGGLNPASANPYLVNAFAANQGYMQGGNPAMSSLFGGQPPPYMPNGGMPGQMHPGLYGHGPNFAGGGGGMQDSGAGPNGGYGQMQP</sequence>
<evidence type="ECO:0000256" key="2">
    <source>
        <dbReference type="PROSITE-ProRule" id="PRU00267"/>
    </source>
</evidence>
<feature type="region of interest" description="Disordered" evidence="3">
    <location>
        <begin position="193"/>
        <end position="283"/>
    </location>
</feature>
<dbReference type="Pfam" id="PF00505">
    <property type="entry name" value="HMG_box"/>
    <property type="match status" value="2"/>
</dbReference>
<evidence type="ECO:0000256" key="3">
    <source>
        <dbReference type="SAM" id="MobiDB-lite"/>
    </source>
</evidence>
<dbReference type="PROSITE" id="PS50118">
    <property type="entry name" value="HMG_BOX_2"/>
    <property type="match status" value="2"/>
</dbReference>
<protein>
    <submittedName>
        <fullName evidence="5">Group protein B3</fullName>
    </submittedName>
</protein>
<comment type="caution">
    <text evidence="5">The sequence shown here is derived from an EMBL/GenBank/DDBJ whole genome shotgun (WGS) entry which is preliminary data.</text>
</comment>
<dbReference type="Proteomes" id="UP001153069">
    <property type="component" value="Unassembled WGS sequence"/>
</dbReference>
<feature type="region of interest" description="Disordered" evidence="3">
    <location>
        <begin position="365"/>
        <end position="388"/>
    </location>
</feature>
<keyword evidence="1 2" id="KW-0238">DNA-binding</keyword>
<dbReference type="GO" id="GO:0003677">
    <property type="term" value="F:DNA binding"/>
    <property type="evidence" value="ECO:0007669"/>
    <property type="project" value="UniProtKB-UniRule"/>
</dbReference>
<feature type="region of interest" description="Disordered" evidence="3">
    <location>
        <begin position="1"/>
        <end position="29"/>
    </location>
</feature>
<dbReference type="OrthoDB" id="42782at2759"/>
<feature type="DNA-binding region" description="HMG box" evidence="2">
    <location>
        <begin position="34"/>
        <end position="106"/>
    </location>
</feature>
<dbReference type="SMART" id="SM00398">
    <property type="entry name" value="HMG"/>
    <property type="match status" value="2"/>
</dbReference>
<dbReference type="PANTHER" id="PTHR48112:SF22">
    <property type="entry name" value="MITOCHONDRIAL TRANSCRIPTION FACTOR A, ISOFORM B"/>
    <property type="match status" value="1"/>
</dbReference>
<keyword evidence="2" id="KW-0539">Nucleus</keyword>
<feature type="compositionally biased region" description="Basic and acidic residues" evidence="3">
    <location>
        <begin position="193"/>
        <end position="208"/>
    </location>
</feature>
<evidence type="ECO:0000256" key="1">
    <source>
        <dbReference type="ARBA" id="ARBA00023125"/>
    </source>
</evidence>
<dbReference type="InterPro" id="IPR050342">
    <property type="entry name" value="HMGB"/>
</dbReference>
<feature type="domain" description="HMG box" evidence="4">
    <location>
        <begin position="34"/>
        <end position="106"/>
    </location>
</feature>
<dbReference type="GO" id="GO:0005634">
    <property type="term" value="C:nucleus"/>
    <property type="evidence" value="ECO:0007669"/>
    <property type="project" value="UniProtKB-UniRule"/>
</dbReference>
<reference evidence="5" key="1">
    <citation type="submission" date="2020-06" db="EMBL/GenBank/DDBJ databases">
        <authorList>
            <consortium name="Plant Systems Biology data submission"/>
        </authorList>
    </citation>
    <scope>NUCLEOTIDE SEQUENCE</scope>
    <source>
        <strain evidence="5">D6</strain>
    </source>
</reference>
<dbReference type="SUPFAM" id="SSF47095">
    <property type="entry name" value="HMG-box"/>
    <property type="match status" value="2"/>
</dbReference>
<dbReference type="InterPro" id="IPR036910">
    <property type="entry name" value="HMG_box_dom_sf"/>
</dbReference>
<feature type="DNA-binding region" description="HMG box" evidence="2">
    <location>
        <begin position="124"/>
        <end position="192"/>
    </location>
</feature>
<evidence type="ECO:0000313" key="5">
    <source>
        <dbReference type="EMBL" id="CAB9515983.1"/>
    </source>
</evidence>
<evidence type="ECO:0000313" key="6">
    <source>
        <dbReference type="Proteomes" id="UP001153069"/>
    </source>
</evidence>
<gene>
    <name evidence="5" type="ORF">SEMRO_752_G197240.1</name>
</gene>
<keyword evidence="6" id="KW-1185">Reference proteome</keyword>
<evidence type="ECO:0000259" key="4">
    <source>
        <dbReference type="PROSITE" id="PS50118"/>
    </source>
</evidence>
<name>A0A9N8HMK3_9STRA</name>
<dbReference type="AlphaFoldDB" id="A0A9N8HMK3"/>
<organism evidence="5 6">
    <name type="scientific">Seminavis robusta</name>
    <dbReference type="NCBI Taxonomy" id="568900"/>
    <lineage>
        <taxon>Eukaryota</taxon>
        <taxon>Sar</taxon>
        <taxon>Stramenopiles</taxon>
        <taxon>Ochrophyta</taxon>
        <taxon>Bacillariophyta</taxon>
        <taxon>Bacillariophyceae</taxon>
        <taxon>Bacillariophycidae</taxon>
        <taxon>Naviculales</taxon>
        <taxon>Naviculaceae</taxon>
        <taxon>Seminavis</taxon>
    </lineage>
</organism>